<protein>
    <submittedName>
        <fullName evidence="1">Uncharacterized protein</fullName>
    </submittedName>
</protein>
<organism evidence="1 2">
    <name type="scientific">Strongylus vulgaris</name>
    <name type="common">Blood worm</name>
    <dbReference type="NCBI Taxonomy" id="40348"/>
    <lineage>
        <taxon>Eukaryota</taxon>
        <taxon>Metazoa</taxon>
        <taxon>Ecdysozoa</taxon>
        <taxon>Nematoda</taxon>
        <taxon>Chromadorea</taxon>
        <taxon>Rhabditida</taxon>
        <taxon>Rhabditina</taxon>
        <taxon>Rhabditomorpha</taxon>
        <taxon>Strongyloidea</taxon>
        <taxon>Strongylidae</taxon>
        <taxon>Strongylus</taxon>
    </lineage>
</organism>
<evidence type="ECO:0000313" key="1">
    <source>
        <dbReference type="EMBL" id="VDM67100.1"/>
    </source>
</evidence>
<proteinExistence type="predicted"/>
<dbReference type="AlphaFoldDB" id="A0A3P7I354"/>
<keyword evidence="2" id="KW-1185">Reference proteome</keyword>
<dbReference type="Proteomes" id="UP000270094">
    <property type="component" value="Unassembled WGS sequence"/>
</dbReference>
<reference evidence="1 2" key="1">
    <citation type="submission" date="2018-11" db="EMBL/GenBank/DDBJ databases">
        <authorList>
            <consortium name="Pathogen Informatics"/>
        </authorList>
    </citation>
    <scope>NUCLEOTIDE SEQUENCE [LARGE SCALE GENOMIC DNA]</scope>
</reference>
<dbReference type="EMBL" id="UYYB01004574">
    <property type="protein sequence ID" value="VDM67100.1"/>
    <property type="molecule type" value="Genomic_DNA"/>
</dbReference>
<evidence type="ECO:0000313" key="2">
    <source>
        <dbReference type="Proteomes" id="UP000270094"/>
    </source>
</evidence>
<name>A0A3P7I354_STRVU</name>
<accession>A0A3P7I354</accession>
<sequence>MLSILSIRKKSYHLTWLSCDVRLHQKTTTITNCYFPTSAADGLELDAFHEDLEEVIRKEKDMSEEEEHRIERFGS</sequence>
<gene>
    <name evidence="1" type="ORF">SVUK_LOCUS2098</name>
</gene>